<name>A0ABU0CWM9_9BACI</name>
<feature type="region of interest" description="Disordered" evidence="1">
    <location>
        <begin position="1"/>
        <end position="52"/>
    </location>
</feature>
<dbReference type="Proteomes" id="UP001232445">
    <property type="component" value="Unassembled WGS sequence"/>
</dbReference>
<keyword evidence="3" id="KW-1185">Reference proteome</keyword>
<organism evidence="2 3">
    <name type="scientific">Caldalkalibacillus uzonensis</name>
    <dbReference type="NCBI Taxonomy" id="353224"/>
    <lineage>
        <taxon>Bacteria</taxon>
        <taxon>Bacillati</taxon>
        <taxon>Bacillota</taxon>
        <taxon>Bacilli</taxon>
        <taxon>Bacillales</taxon>
        <taxon>Bacillaceae</taxon>
        <taxon>Caldalkalibacillus</taxon>
    </lineage>
</organism>
<evidence type="ECO:0000313" key="2">
    <source>
        <dbReference type="EMBL" id="MDQ0340306.1"/>
    </source>
</evidence>
<evidence type="ECO:0000313" key="3">
    <source>
        <dbReference type="Proteomes" id="UP001232445"/>
    </source>
</evidence>
<evidence type="ECO:0008006" key="4">
    <source>
        <dbReference type="Google" id="ProtNLM"/>
    </source>
</evidence>
<accession>A0ABU0CWM9</accession>
<proteinExistence type="predicted"/>
<feature type="compositionally biased region" description="Basic and acidic residues" evidence="1">
    <location>
        <begin position="20"/>
        <end position="36"/>
    </location>
</feature>
<dbReference type="EMBL" id="JAUSUQ010000013">
    <property type="protein sequence ID" value="MDQ0340306.1"/>
    <property type="molecule type" value="Genomic_DNA"/>
</dbReference>
<gene>
    <name evidence="2" type="ORF">J2S00_003115</name>
</gene>
<sequence>MANQKKWVNPARQHVSNRSGNRDARLMHHTRVKEQQGQRNRTKKRKAGSPINHTGVISPDIILFNHLTRLARQIDLNKFAHKLAEVNQVVEQVNVLLRQLHGGTGTHAPVTHPYPRPHPGTDRSQYYSYPRAPIQSGVTRPDYHGGWTTGRPTIR</sequence>
<comment type="caution">
    <text evidence="2">The sequence shown here is derived from an EMBL/GenBank/DDBJ whole genome shotgun (WGS) entry which is preliminary data.</text>
</comment>
<evidence type="ECO:0000256" key="1">
    <source>
        <dbReference type="SAM" id="MobiDB-lite"/>
    </source>
</evidence>
<protein>
    <recommendedName>
        <fullName evidence="4">Spore coat protein</fullName>
    </recommendedName>
</protein>
<reference evidence="2 3" key="1">
    <citation type="submission" date="2023-07" db="EMBL/GenBank/DDBJ databases">
        <title>Genomic Encyclopedia of Type Strains, Phase IV (KMG-IV): sequencing the most valuable type-strain genomes for metagenomic binning, comparative biology and taxonomic classification.</title>
        <authorList>
            <person name="Goeker M."/>
        </authorList>
    </citation>
    <scope>NUCLEOTIDE SEQUENCE [LARGE SCALE GENOMIC DNA]</scope>
    <source>
        <strain evidence="2 3">DSM 17740</strain>
    </source>
</reference>
<dbReference type="RefSeq" id="WP_307341705.1">
    <property type="nucleotide sequence ID" value="NZ_JAUSUQ010000013.1"/>
</dbReference>